<sequence>MNTATQISAHMSTDTMIHEKNLHTTTMRSAGQLIKRSLINTRRLPSAFIPTLAMPIFNMVSFSGTFFALTKLPGFPTDRSVNWFMPLGLAMGAAFSGVGLGFSLIRDLENGFYDRLRMSPTSRISLIVGPVLATWIRVTLVAIFVFIVGGFLGARPTAGVLSYVCSLVAALGISTIGAGWGLGLAFRFQDMRGAAIMQMSIFLTMFMSTAQVPLNVMTGWLHAVARVNPVTNIFRLSRSGWVNESSAGYMSWSNAYGGLIAIAVLSVLSLLFAVRSLKKIDK</sequence>
<dbReference type="InterPro" id="IPR047817">
    <property type="entry name" value="ABC2_TM_bact-type"/>
</dbReference>
<keyword evidence="2 5" id="KW-0812">Transmembrane</keyword>
<gene>
    <name evidence="7" type="ORF">UFOPK2855_00302</name>
</gene>
<evidence type="ECO:0000256" key="2">
    <source>
        <dbReference type="ARBA" id="ARBA00022692"/>
    </source>
</evidence>
<feature type="transmembrane region" description="Helical" evidence="5">
    <location>
        <begin position="126"/>
        <end position="154"/>
    </location>
</feature>
<dbReference type="PROSITE" id="PS51012">
    <property type="entry name" value="ABC_TM2"/>
    <property type="match status" value="1"/>
</dbReference>
<dbReference type="PANTHER" id="PTHR43229:SF2">
    <property type="entry name" value="NODULATION PROTEIN J"/>
    <property type="match status" value="1"/>
</dbReference>
<dbReference type="Pfam" id="PF01061">
    <property type="entry name" value="ABC2_membrane"/>
    <property type="match status" value="1"/>
</dbReference>
<keyword evidence="3 5" id="KW-1133">Transmembrane helix</keyword>
<evidence type="ECO:0000313" key="7">
    <source>
        <dbReference type="EMBL" id="CAB4754061.1"/>
    </source>
</evidence>
<dbReference type="InterPro" id="IPR051784">
    <property type="entry name" value="Nod_factor_ABC_transporter"/>
</dbReference>
<organism evidence="7">
    <name type="scientific">freshwater metagenome</name>
    <dbReference type="NCBI Taxonomy" id="449393"/>
    <lineage>
        <taxon>unclassified sequences</taxon>
        <taxon>metagenomes</taxon>
        <taxon>ecological metagenomes</taxon>
    </lineage>
</organism>
<dbReference type="AlphaFoldDB" id="A0A6J6U2D1"/>
<comment type="subcellular location">
    <subcellularLocation>
        <location evidence="1">Membrane</location>
        <topology evidence="1">Multi-pass membrane protein</topology>
    </subcellularLocation>
</comment>
<proteinExistence type="predicted"/>
<name>A0A6J6U2D1_9ZZZZ</name>
<feature type="transmembrane region" description="Helical" evidence="5">
    <location>
        <begin position="255"/>
        <end position="274"/>
    </location>
</feature>
<dbReference type="EMBL" id="CAEZZK010000036">
    <property type="protein sequence ID" value="CAB4754061.1"/>
    <property type="molecule type" value="Genomic_DNA"/>
</dbReference>
<dbReference type="GO" id="GO:0043190">
    <property type="term" value="C:ATP-binding cassette (ABC) transporter complex"/>
    <property type="evidence" value="ECO:0007669"/>
    <property type="project" value="InterPro"/>
</dbReference>
<dbReference type="PANTHER" id="PTHR43229">
    <property type="entry name" value="NODULATION PROTEIN J"/>
    <property type="match status" value="1"/>
</dbReference>
<dbReference type="GO" id="GO:0140359">
    <property type="term" value="F:ABC-type transporter activity"/>
    <property type="evidence" value="ECO:0007669"/>
    <property type="project" value="InterPro"/>
</dbReference>
<feature type="transmembrane region" description="Helical" evidence="5">
    <location>
        <begin position="44"/>
        <end position="69"/>
    </location>
</feature>
<feature type="transmembrane region" description="Helical" evidence="5">
    <location>
        <begin position="81"/>
        <end position="105"/>
    </location>
</feature>
<dbReference type="PIRSF" id="PIRSF006648">
    <property type="entry name" value="DrrB"/>
    <property type="match status" value="1"/>
</dbReference>
<evidence type="ECO:0000256" key="1">
    <source>
        <dbReference type="ARBA" id="ARBA00004141"/>
    </source>
</evidence>
<evidence type="ECO:0000256" key="3">
    <source>
        <dbReference type="ARBA" id="ARBA00022989"/>
    </source>
</evidence>
<feature type="domain" description="ABC transmembrane type-2" evidence="6">
    <location>
        <begin position="46"/>
        <end position="280"/>
    </location>
</feature>
<evidence type="ECO:0000256" key="4">
    <source>
        <dbReference type="ARBA" id="ARBA00023136"/>
    </source>
</evidence>
<dbReference type="InterPro" id="IPR013525">
    <property type="entry name" value="ABC2_TM"/>
</dbReference>
<protein>
    <submittedName>
        <fullName evidence="7">Unannotated protein</fullName>
    </submittedName>
</protein>
<keyword evidence="4 5" id="KW-0472">Membrane</keyword>
<evidence type="ECO:0000259" key="6">
    <source>
        <dbReference type="PROSITE" id="PS51012"/>
    </source>
</evidence>
<evidence type="ECO:0000256" key="5">
    <source>
        <dbReference type="SAM" id="Phobius"/>
    </source>
</evidence>
<dbReference type="InterPro" id="IPR000412">
    <property type="entry name" value="ABC_2_transport"/>
</dbReference>
<feature type="transmembrane region" description="Helical" evidence="5">
    <location>
        <begin position="194"/>
        <end position="214"/>
    </location>
</feature>
<reference evidence="7" key="1">
    <citation type="submission" date="2020-05" db="EMBL/GenBank/DDBJ databases">
        <authorList>
            <person name="Chiriac C."/>
            <person name="Salcher M."/>
            <person name="Ghai R."/>
            <person name="Kavagutti S V."/>
        </authorList>
    </citation>
    <scope>NUCLEOTIDE SEQUENCE</scope>
</reference>
<feature type="transmembrane region" description="Helical" evidence="5">
    <location>
        <begin position="160"/>
        <end position="182"/>
    </location>
</feature>
<accession>A0A6J6U2D1</accession>